<name>A0A3S5A186_9PLAT</name>
<dbReference type="EMBL" id="CAAALY010005857">
    <property type="protein sequence ID" value="VEL09250.1"/>
    <property type="molecule type" value="Genomic_DNA"/>
</dbReference>
<gene>
    <name evidence="2" type="ORF">PXEA_LOCUS2690</name>
</gene>
<evidence type="ECO:0000313" key="3">
    <source>
        <dbReference type="Proteomes" id="UP000784294"/>
    </source>
</evidence>
<dbReference type="AlphaFoldDB" id="A0A3S5A186"/>
<protein>
    <submittedName>
        <fullName evidence="2">Uncharacterized protein</fullName>
    </submittedName>
</protein>
<sequence length="238" mass="27321">MDAVYWWNTLRPNLLALSCTPRGLLTLQRAGLLDDMAECLGSLYTHIADTEVSSGEFSSSLVSLTNGPTSPREDRRRFSPDFFVSQFASFPSGIACLQRIGLNCRHHFNLFWAYLEPIYLSVFHLQAQVSQSLPRLETTPPRTHDLSMQSERQSDRKQERQEEGMKNGGQEKAESDNKLYKNGEIWYRDKAISLMMSGIDLMKQVKLMALRRQATCNPYHWPIEPIDKLALKVLFYLV</sequence>
<organism evidence="2 3">
    <name type="scientific">Protopolystoma xenopodis</name>
    <dbReference type="NCBI Taxonomy" id="117903"/>
    <lineage>
        <taxon>Eukaryota</taxon>
        <taxon>Metazoa</taxon>
        <taxon>Spiralia</taxon>
        <taxon>Lophotrochozoa</taxon>
        <taxon>Platyhelminthes</taxon>
        <taxon>Monogenea</taxon>
        <taxon>Polyopisthocotylea</taxon>
        <taxon>Polystomatidea</taxon>
        <taxon>Polystomatidae</taxon>
        <taxon>Protopolystoma</taxon>
    </lineage>
</organism>
<feature type="region of interest" description="Disordered" evidence="1">
    <location>
        <begin position="134"/>
        <end position="174"/>
    </location>
</feature>
<keyword evidence="3" id="KW-1185">Reference proteome</keyword>
<accession>A0A3S5A186</accession>
<dbReference type="Proteomes" id="UP000784294">
    <property type="component" value="Unassembled WGS sequence"/>
</dbReference>
<proteinExistence type="predicted"/>
<feature type="compositionally biased region" description="Basic and acidic residues" evidence="1">
    <location>
        <begin position="152"/>
        <end position="174"/>
    </location>
</feature>
<reference evidence="2" key="1">
    <citation type="submission" date="2018-11" db="EMBL/GenBank/DDBJ databases">
        <authorList>
            <consortium name="Pathogen Informatics"/>
        </authorList>
    </citation>
    <scope>NUCLEOTIDE SEQUENCE</scope>
</reference>
<evidence type="ECO:0000256" key="1">
    <source>
        <dbReference type="SAM" id="MobiDB-lite"/>
    </source>
</evidence>
<evidence type="ECO:0000313" key="2">
    <source>
        <dbReference type="EMBL" id="VEL09250.1"/>
    </source>
</evidence>
<comment type="caution">
    <text evidence="2">The sequence shown here is derived from an EMBL/GenBank/DDBJ whole genome shotgun (WGS) entry which is preliminary data.</text>
</comment>